<evidence type="ECO:0000256" key="9">
    <source>
        <dbReference type="ARBA" id="ARBA00023310"/>
    </source>
</evidence>
<keyword evidence="7 13" id="KW-0406">Ion transport</keyword>
<comment type="subcellular location">
    <subcellularLocation>
        <location evidence="13">Cell membrane</location>
        <topology evidence="13">Single-pass membrane protein</topology>
    </subcellularLocation>
    <subcellularLocation>
        <location evidence="12">Endomembrane system</location>
        <topology evidence="12">Single-pass membrane protein</topology>
    </subcellularLocation>
</comment>
<dbReference type="InterPro" id="IPR050059">
    <property type="entry name" value="ATP_synthase_B_chain"/>
</dbReference>
<dbReference type="GO" id="GO:0005886">
    <property type="term" value="C:plasma membrane"/>
    <property type="evidence" value="ECO:0007669"/>
    <property type="project" value="UniProtKB-SubCell"/>
</dbReference>
<keyword evidence="6 13" id="KW-1133">Transmembrane helix</keyword>
<dbReference type="PANTHER" id="PTHR33445">
    <property type="entry name" value="ATP SYNTHASE SUBUNIT B', CHLOROPLASTIC"/>
    <property type="match status" value="1"/>
</dbReference>
<sequence length="139" mass="14499">MIDLNATFFVQLVNFVLILILLNVILIGPIRKILKKRAEFVASQMEGIESFASSADAKLKDYELSLDAARAAATAGRLAMKAEGQAKEKDLLEAAGAEAASKLQAARAEISAQSAAAKKALEGKVSGLASKAVAKVLAA</sequence>
<dbReference type="OrthoDB" id="9794968at2"/>
<evidence type="ECO:0000256" key="3">
    <source>
        <dbReference type="ARBA" id="ARBA00022547"/>
    </source>
</evidence>
<name>A0A4P6HQP9_9BACT</name>
<evidence type="ECO:0000256" key="12">
    <source>
        <dbReference type="ARBA" id="ARBA00037847"/>
    </source>
</evidence>
<proteinExistence type="inferred from homology"/>
<dbReference type="EMBL" id="CP026538">
    <property type="protein sequence ID" value="QAZ69034.1"/>
    <property type="molecule type" value="Genomic_DNA"/>
</dbReference>
<evidence type="ECO:0000256" key="5">
    <source>
        <dbReference type="ARBA" id="ARBA00022781"/>
    </source>
</evidence>
<dbReference type="Pfam" id="PF00430">
    <property type="entry name" value="ATP-synt_B"/>
    <property type="match status" value="1"/>
</dbReference>
<evidence type="ECO:0000256" key="11">
    <source>
        <dbReference type="ARBA" id="ARBA00025614"/>
    </source>
</evidence>
<evidence type="ECO:0000256" key="7">
    <source>
        <dbReference type="ARBA" id="ARBA00023065"/>
    </source>
</evidence>
<evidence type="ECO:0000256" key="8">
    <source>
        <dbReference type="ARBA" id="ARBA00023136"/>
    </source>
</evidence>
<keyword evidence="8 13" id="KW-0472">Membrane</keyword>
<evidence type="ECO:0000256" key="10">
    <source>
        <dbReference type="ARBA" id="ARBA00025198"/>
    </source>
</evidence>
<keyword evidence="4 13" id="KW-0812">Transmembrane</keyword>
<dbReference type="HAMAP" id="MF_01398">
    <property type="entry name" value="ATP_synth_b_bprime"/>
    <property type="match status" value="1"/>
</dbReference>
<evidence type="ECO:0000256" key="6">
    <source>
        <dbReference type="ARBA" id="ARBA00022989"/>
    </source>
</evidence>
<feature type="transmembrane region" description="Helical" evidence="13">
    <location>
        <begin position="6"/>
        <end position="27"/>
    </location>
</feature>
<dbReference type="AlphaFoldDB" id="A0A4P6HQP9"/>
<dbReference type="RefSeq" id="WP_129355034.1">
    <property type="nucleotide sequence ID" value="NZ_CP026538.1"/>
</dbReference>
<evidence type="ECO:0000313" key="15">
    <source>
        <dbReference type="EMBL" id="QAZ69034.1"/>
    </source>
</evidence>
<reference evidence="15 16" key="1">
    <citation type="submission" date="2018-02" db="EMBL/GenBank/DDBJ databases">
        <title>Genome sequence of Desulfovibrio carbinolicus DSM 3852.</title>
        <authorList>
            <person name="Wilbanks E."/>
            <person name="Skennerton C.T."/>
            <person name="Orphan V.J."/>
        </authorList>
    </citation>
    <scope>NUCLEOTIDE SEQUENCE [LARGE SCALE GENOMIC DNA]</scope>
    <source>
        <strain evidence="15 16">DSM 3852</strain>
    </source>
</reference>
<comment type="subunit">
    <text evidence="13">F-type ATPases have 2 components, F(1) - the catalytic core - and F(0) - the membrane proton channel. F(1) has five subunits: alpha(3), beta(3), gamma(1), delta(1), epsilon(1). F(0) has three main subunits: a(1), b(2) and c(10-14). The alpha and beta chains form an alternating ring which encloses part of the gamma chain. F(1) is attached to F(0) by a central stalk formed by the gamma and epsilon chains, while a peripheral stalk is formed by the delta and b chains.</text>
</comment>
<keyword evidence="9 13" id="KW-0066">ATP synthesis</keyword>
<evidence type="ECO:0000313" key="16">
    <source>
        <dbReference type="Proteomes" id="UP000293296"/>
    </source>
</evidence>
<dbReference type="GO" id="GO:0045259">
    <property type="term" value="C:proton-transporting ATP synthase complex"/>
    <property type="evidence" value="ECO:0007669"/>
    <property type="project" value="UniProtKB-KW"/>
</dbReference>
<accession>A0A4P6HQP9</accession>
<comment type="function">
    <text evidence="11">Component of the F(0) channel, it forms part of the peripheral stalk, linking F(1) to F(0). The b'-subunit is a diverged and duplicated form of b found in plants and photosynthetic bacteria.</text>
</comment>
<evidence type="ECO:0000256" key="2">
    <source>
        <dbReference type="ARBA" id="ARBA00022448"/>
    </source>
</evidence>
<gene>
    <name evidence="13" type="primary">atpF</name>
    <name evidence="15" type="ORF">C3Y92_18035</name>
</gene>
<comment type="similarity">
    <text evidence="1 13 14">Belongs to the ATPase B chain family.</text>
</comment>
<keyword evidence="2 13" id="KW-0813">Transport</keyword>
<keyword evidence="5 13" id="KW-0375">Hydrogen ion transport</keyword>
<evidence type="ECO:0000256" key="14">
    <source>
        <dbReference type="RuleBase" id="RU003848"/>
    </source>
</evidence>
<evidence type="ECO:0000256" key="13">
    <source>
        <dbReference type="HAMAP-Rule" id="MF_01398"/>
    </source>
</evidence>
<keyword evidence="3 13" id="KW-0138">CF(0)</keyword>
<dbReference type="GO" id="GO:0046961">
    <property type="term" value="F:proton-transporting ATPase activity, rotational mechanism"/>
    <property type="evidence" value="ECO:0007669"/>
    <property type="project" value="TreeGrafter"/>
</dbReference>
<comment type="function">
    <text evidence="10 13">F(1)F(0) ATP synthase produces ATP from ADP in the presence of a proton or sodium gradient. F-type ATPases consist of two structural domains, F(1) containing the extramembraneous catalytic core and F(0) containing the membrane proton channel, linked together by a central stalk and a peripheral stalk. During catalysis, ATP synthesis in the catalytic domain of F(1) is coupled via a rotary mechanism of the central stalk subunits to proton translocation.</text>
</comment>
<organism evidence="15 16">
    <name type="scientific">Solidesulfovibrio carbinolicus</name>
    <dbReference type="NCBI Taxonomy" id="296842"/>
    <lineage>
        <taxon>Bacteria</taxon>
        <taxon>Pseudomonadati</taxon>
        <taxon>Thermodesulfobacteriota</taxon>
        <taxon>Desulfovibrionia</taxon>
        <taxon>Desulfovibrionales</taxon>
        <taxon>Desulfovibrionaceae</taxon>
        <taxon>Solidesulfovibrio</taxon>
    </lineage>
</organism>
<evidence type="ECO:0000256" key="1">
    <source>
        <dbReference type="ARBA" id="ARBA00005513"/>
    </source>
</evidence>
<dbReference type="Proteomes" id="UP000293296">
    <property type="component" value="Chromosome"/>
</dbReference>
<dbReference type="InterPro" id="IPR002146">
    <property type="entry name" value="ATP_synth_b/b'su_bac/chlpt"/>
</dbReference>
<protein>
    <recommendedName>
        <fullName evidence="13">ATP synthase subunit b</fullName>
    </recommendedName>
    <alternativeName>
        <fullName evidence="13">ATP synthase F(0) sector subunit b</fullName>
    </alternativeName>
    <alternativeName>
        <fullName evidence="13">ATPase subunit I</fullName>
    </alternativeName>
    <alternativeName>
        <fullName evidence="13">F-type ATPase subunit b</fullName>
        <shortName evidence="13">F-ATPase subunit b</shortName>
    </alternativeName>
</protein>
<dbReference type="PANTHER" id="PTHR33445:SF2">
    <property type="entry name" value="ATP SYNTHASE SUBUNIT B', CHLOROPLASTIC"/>
    <property type="match status" value="1"/>
</dbReference>
<keyword evidence="13" id="KW-1003">Cell membrane</keyword>
<dbReference type="KEGG" id="dcb:C3Y92_18035"/>
<evidence type="ECO:0000256" key="4">
    <source>
        <dbReference type="ARBA" id="ARBA00022692"/>
    </source>
</evidence>
<dbReference type="GO" id="GO:0012505">
    <property type="term" value="C:endomembrane system"/>
    <property type="evidence" value="ECO:0007669"/>
    <property type="project" value="UniProtKB-SubCell"/>
</dbReference>
<dbReference type="GO" id="GO:0046933">
    <property type="term" value="F:proton-transporting ATP synthase activity, rotational mechanism"/>
    <property type="evidence" value="ECO:0007669"/>
    <property type="project" value="UniProtKB-UniRule"/>
</dbReference>
<keyword evidence="16" id="KW-1185">Reference proteome</keyword>